<gene>
    <name evidence="2" type="ORF">SO802_009387</name>
</gene>
<organism evidence="2 3">
    <name type="scientific">Lithocarpus litseifolius</name>
    <dbReference type="NCBI Taxonomy" id="425828"/>
    <lineage>
        <taxon>Eukaryota</taxon>
        <taxon>Viridiplantae</taxon>
        <taxon>Streptophyta</taxon>
        <taxon>Embryophyta</taxon>
        <taxon>Tracheophyta</taxon>
        <taxon>Spermatophyta</taxon>
        <taxon>Magnoliopsida</taxon>
        <taxon>eudicotyledons</taxon>
        <taxon>Gunneridae</taxon>
        <taxon>Pentapetalae</taxon>
        <taxon>rosids</taxon>
        <taxon>fabids</taxon>
        <taxon>Fagales</taxon>
        <taxon>Fagaceae</taxon>
        <taxon>Lithocarpus</taxon>
    </lineage>
</organism>
<dbReference type="EMBL" id="JAZDWU010000003">
    <property type="protein sequence ID" value="KAL0007885.1"/>
    <property type="molecule type" value="Genomic_DNA"/>
</dbReference>
<dbReference type="PANTHER" id="PTHR31973">
    <property type="entry name" value="POLYPROTEIN, PUTATIVE-RELATED"/>
    <property type="match status" value="1"/>
</dbReference>
<protein>
    <recommendedName>
        <fullName evidence="4">Transposase</fullName>
    </recommendedName>
</protein>
<comment type="caution">
    <text evidence="2">The sequence shown here is derived from an EMBL/GenBank/DDBJ whole genome shotgun (WGS) entry which is preliminary data.</text>
</comment>
<sequence>MELHNGLCPFKEDGDVRAIHDWLEFASERLIHICEKHIEEAVEEQVDEDQGNEGDDEHEFHKEGDERVGEDDNFFDEDYANLVGDSEFDRYERPSSPIDPSSHIVPSIHIDPSVHSDQSSLKPYEQNKSNCALTCFSDEEHNIEGGESDYGHSNVLCTPINFGDDKDYPKYIEFRAEETLLLPALVKVAPKAHTRFCVRHLYAKFKKKHMGKLLKDLMWAAKRETTRLGFKAKVEMIRKVDVNAFGHLMGIDCAHWSRHAFSTWPKCDMLLNNLCESFNAKIVDARDKSILTMCETIRRYLMKRIPGNRDTMLKKFGSICPKIQDN</sequence>
<evidence type="ECO:0000313" key="2">
    <source>
        <dbReference type="EMBL" id="KAL0007885.1"/>
    </source>
</evidence>
<dbReference type="PANTHER" id="PTHR31973:SF187">
    <property type="entry name" value="MUTATOR TRANSPOSASE MUDRA PROTEIN"/>
    <property type="match status" value="1"/>
</dbReference>
<proteinExistence type="predicted"/>
<feature type="region of interest" description="Disordered" evidence="1">
    <location>
        <begin position="43"/>
        <end position="73"/>
    </location>
</feature>
<evidence type="ECO:0008006" key="4">
    <source>
        <dbReference type="Google" id="ProtNLM"/>
    </source>
</evidence>
<dbReference type="AlphaFoldDB" id="A0AAW2DFB5"/>
<keyword evidence="3" id="KW-1185">Reference proteome</keyword>
<reference evidence="2 3" key="1">
    <citation type="submission" date="2024-01" db="EMBL/GenBank/DDBJ databases">
        <title>A telomere-to-telomere, gap-free genome of sweet tea (Lithocarpus litseifolius).</title>
        <authorList>
            <person name="Zhou J."/>
        </authorList>
    </citation>
    <scope>NUCLEOTIDE SEQUENCE [LARGE SCALE GENOMIC DNA]</scope>
    <source>
        <strain evidence="2">Zhou-2022a</strain>
        <tissue evidence="2">Leaf</tissue>
    </source>
</reference>
<accession>A0AAW2DFB5</accession>
<dbReference type="Proteomes" id="UP001459277">
    <property type="component" value="Unassembled WGS sequence"/>
</dbReference>
<name>A0AAW2DFB5_9ROSI</name>
<feature type="compositionally biased region" description="Acidic residues" evidence="1">
    <location>
        <begin position="43"/>
        <end position="57"/>
    </location>
</feature>
<feature type="compositionally biased region" description="Basic and acidic residues" evidence="1">
    <location>
        <begin position="58"/>
        <end position="67"/>
    </location>
</feature>
<evidence type="ECO:0000313" key="3">
    <source>
        <dbReference type="Proteomes" id="UP001459277"/>
    </source>
</evidence>
<evidence type="ECO:0000256" key="1">
    <source>
        <dbReference type="SAM" id="MobiDB-lite"/>
    </source>
</evidence>